<gene>
    <name evidence="2" type="ORF">BW425_22140</name>
    <name evidence="3" type="ORF">COF81_20945</name>
</gene>
<keyword evidence="1" id="KW-0472">Membrane</keyword>
<accession>A0A1Y3M9F7</accession>
<reference evidence="2 4" key="1">
    <citation type="submission" date="2017-02" db="EMBL/GenBank/DDBJ databases">
        <title>Bacillus pseudomycoides isolate FSL K6-0042.</title>
        <authorList>
            <person name="Kovac J."/>
        </authorList>
    </citation>
    <scope>NUCLEOTIDE SEQUENCE [LARGE SCALE GENOMIC DNA]</scope>
    <source>
        <strain evidence="2 4">FSL K6-0042</strain>
    </source>
</reference>
<evidence type="ECO:0000313" key="2">
    <source>
        <dbReference type="EMBL" id="OUM46726.1"/>
    </source>
</evidence>
<evidence type="ECO:0000313" key="5">
    <source>
        <dbReference type="Proteomes" id="UP000221918"/>
    </source>
</evidence>
<feature type="transmembrane region" description="Helical" evidence="1">
    <location>
        <begin position="7"/>
        <end position="26"/>
    </location>
</feature>
<evidence type="ECO:0000313" key="3">
    <source>
        <dbReference type="EMBL" id="PHE91954.1"/>
    </source>
</evidence>
<evidence type="ECO:0000313" key="4">
    <source>
        <dbReference type="Proteomes" id="UP000195321"/>
    </source>
</evidence>
<sequence>MRSLGSLVTSTICSVILITWNAYTFYDKFTTGNTYFWISGIIGIMFLLFFIRDMRDIIKKNYRTSTD</sequence>
<name>A0A1Y3M9F7_9BACI</name>
<feature type="transmembrane region" description="Helical" evidence="1">
    <location>
        <begin position="32"/>
        <end position="51"/>
    </location>
</feature>
<reference evidence="3 5" key="2">
    <citation type="submission" date="2017-09" db="EMBL/GenBank/DDBJ databases">
        <title>Large-scale bioinformatics analysis of Bacillus genomes uncovers conserved roles of natural products in bacterial physiology.</title>
        <authorList>
            <consortium name="Agbiome Team Llc"/>
            <person name="Bleich R.M."/>
            <person name="Grubbs K.J."/>
            <person name="Santa Maria K.C."/>
            <person name="Allen S.E."/>
            <person name="Farag S."/>
            <person name="Shank E.A."/>
            <person name="Bowers A."/>
        </authorList>
    </citation>
    <scope>NUCLEOTIDE SEQUENCE [LARGE SCALE GENOMIC DNA]</scope>
    <source>
        <strain evidence="3 5">AFS037265</strain>
    </source>
</reference>
<dbReference type="Proteomes" id="UP000195321">
    <property type="component" value="Unassembled WGS sequence"/>
</dbReference>
<dbReference type="Proteomes" id="UP000221918">
    <property type="component" value="Unassembled WGS sequence"/>
</dbReference>
<keyword evidence="1" id="KW-0812">Transmembrane</keyword>
<dbReference type="RefSeq" id="WP_077295241.1">
    <property type="nucleotide sequence ID" value="NZ_CM000743.1"/>
</dbReference>
<comment type="caution">
    <text evidence="2">The sequence shown here is derived from an EMBL/GenBank/DDBJ whole genome shotgun (WGS) entry which is preliminary data.</text>
</comment>
<proteinExistence type="predicted"/>
<dbReference type="EMBL" id="MWPX01000036">
    <property type="protein sequence ID" value="OUM46726.1"/>
    <property type="molecule type" value="Genomic_DNA"/>
</dbReference>
<organism evidence="2 4">
    <name type="scientific">Bacillus pseudomycoides</name>
    <dbReference type="NCBI Taxonomy" id="64104"/>
    <lineage>
        <taxon>Bacteria</taxon>
        <taxon>Bacillati</taxon>
        <taxon>Bacillota</taxon>
        <taxon>Bacilli</taxon>
        <taxon>Bacillales</taxon>
        <taxon>Bacillaceae</taxon>
        <taxon>Bacillus</taxon>
        <taxon>Bacillus cereus group</taxon>
    </lineage>
</organism>
<keyword evidence="1" id="KW-1133">Transmembrane helix</keyword>
<dbReference type="AlphaFoldDB" id="A0A1Y3M9F7"/>
<protein>
    <submittedName>
        <fullName evidence="2">Uncharacterized protein</fullName>
    </submittedName>
</protein>
<evidence type="ECO:0000256" key="1">
    <source>
        <dbReference type="SAM" id="Phobius"/>
    </source>
</evidence>
<dbReference type="EMBL" id="NUTL01000092">
    <property type="protein sequence ID" value="PHE91954.1"/>
    <property type="molecule type" value="Genomic_DNA"/>
</dbReference>